<dbReference type="CDD" id="cd11304">
    <property type="entry name" value="Cadherin_repeat"/>
    <property type="match status" value="1"/>
</dbReference>
<dbReference type="Gene3D" id="2.60.40.10">
    <property type="entry name" value="Immunoglobulins"/>
    <property type="match status" value="2"/>
</dbReference>
<evidence type="ECO:0000313" key="3">
    <source>
        <dbReference type="EMBL" id="VAX10039.1"/>
    </source>
</evidence>
<reference evidence="3" key="1">
    <citation type="submission" date="2018-06" db="EMBL/GenBank/DDBJ databases">
        <authorList>
            <person name="Zhirakovskaya E."/>
        </authorList>
    </citation>
    <scope>NUCLEOTIDE SEQUENCE</scope>
</reference>
<keyword evidence="1" id="KW-0812">Transmembrane</keyword>
<dbReference type="InterPro" id="IPR025592">
    <property type="entry name" value="DUF4347"/>
</dbReference>
<dbReference type="AlphaFoldDB" id="A0A3B1AVH2"/>
<dbReference type="InterPro" id="IPR013783">
    <property type="entry name" value="Ig-like_fold"/>
</dbReference>
<dbReference type="GO" id="GO:0016020">
    <property type="term" value="C:membrane"/>
    <property type="evidence" value="ECO:0007669"/>
    <property type="project" value="InterPro"/>
</dbReference>
<dbReference type="SUPFAM" id="SSF49313">
    <property type="entry name" value="Cadherin-like"/>
    <property type="match status" value="2"/>
</dbReference>
<dbReference type="GO" id="GO:0005509">
    <property type="term" value="F:calcium ion binding"/>
    <property type="evidence" value="ECO:0007669"/>
    <property type="project" value="InterPro"/>
</dbReference>
<dbReference type="Gene3D" id="2.60.40.60">
    <property type="entry name" value="Cadherins"/>
    <property type="match status" value="1"/>
</dbReference>
<organism evidence="3">
    <name type="scientific">hydrothermal vent metagenome</name>
    <dbReference type="NCBI Taxonomy" id="652676"/>
    <lineage>
        <taxon>unclassified sequences</taxon>
        <taxon>metagenomes</taxon>
        <taxon>ecological metagenomes</taxon>
    </lineage>
</organism>
<accession>A0A3B1AVH2</accession>
<keyword evidence="1" id="KW-0472">Membrane</keyword>
<gene>
    <name evidence="3" type="ORF">MNBD_GAMMA26-483</name>
</gene>
<feature type="transmembrane region" description="Helical" evidence="1">
    <location>
        <begin position="21"/>
        <end position="43"/>
    </location>
</feature>
<proteinExistence type="predicted"/>
<name>A0A3B1AVH2_9ZZZZ</name>
<feature type="non-terminal residue" evidence="3">
    <location>
        <position position="1121"/>
    </location>
</feature>
<dbReference type="EMBL" id="UOFX01000059">
    <property type="protein sequence ID" value="VAX10039.1"/>
    <property type="molecule type" value="Genomic_DNA"/>
</dbReference>
<dbReference type="Pfam" id="PF14252">
    <property type="entry name" value="DUF4347"/>
    <property type="match status" value="1"/>
</dbReference>
<feature type="domain" description="Cadherin" evidence="2">
    <location>
        <begin position="889"/>
        <end position="975"/>
    </location>
</feature>
<dbReference type="Pfam" id="PF05345">
    <property type="entry name" value="He_PIG"/>
    <property type="match status" value="1"/>
</dbReference>
<dbReference type="InterPro" id="IPR015919">
    <property type="entry name" value="Cadherin-like_sf"/>
</dbReference>
<sequence>MEDGTQQLKQRGKKNTHLWTYYLVVFFLLLVSNPSVATVSPAIEHRNSLLSQPPLSAPTEVVLIDTFVPDYEYLLDNLGDNAQAFLVDHTKPGLPQLKKILSQFDNISTLHIVSHGFAGGIQIGNSNFDTEFLIQREEELALLSRYIKHNGEVFIYGCNVAGSDEGKVFVDTLSHILGVDVAASDNLTGAAEKGGDWQFEYPAGYLGSNSFLLSGTELGYQYVMPVFAFETATQPTPKSVQETVAGVTMTITDPYANMFALDGSGIAETTGVVAGIPNVDTTQHTFIFDTVVDITSMHLEDQGSANNDVTLTPNVGTSIDVVLTELGVTISPVDWSGVSSIVVTEQLAIDPLDDWLTDILYDDIVFTISSSNSPPNVGTVTANNVTQANAGATSYTFTVAYSDVDSNFDATTIDTADVTVSGGAVVTGASWSGTAVGGTATYTITPPGGTWDEGDNGTYAIAIAANQVGDSAPAYAAADNSAGTIIVSVGTTAADVVVGNNGTAVGFFSCCGLDIGQSFTAAVDGELKNIQVVVGSTAVSGDPVELKIYSGESVAVGDLLHTQTFSGSMAATYTASSDYTFQSLALSPAVSITSGSVYTFHFSSAASSYDFAYSAGNSYVNGQLYADAGGGFSSTFEMVFQVTQTAVASNVAPAAGTVTANDVTQANAGASSYVFTVAYSDADSNFDSTTIGTDDVTVSGGATVTGASWSGTATSGTATYTISPPGGTWDDGDNGTYTIAIVGSQVGDTTPAYVAANASAGSFTVSMDTSAPIISAVTIPDAAMKVGDVVSVTLTVGDDGGDIYTNLSGTVGGFALSGLSRTNSTTYAAQFAVINGGTDVAAGGTIPVSITLDDSTGNTSTSYTTAITQASDSIDANNPGTATGSLAVDEGASNSTVAGTVTASDANSYSLTDDAGGRFAIGFGTGVVTVANGSLLVYLDNTSHNITVQVADAAGNTSSTVLSVAINDVNAAPSITSTAGTSATEDSLYNYTATVTDVDDANNGIDLTWSLTNQPTGMTVSTTGVVSWTPANGVTASGAVTLTVADGGEDGAAAATEIFTIAVTAINNAPSITSTAGTSATEETLYSYTAVVIDADDTNNGIDLTWSLTNQPTGMTVSTTG</sequence>
<protein>
    <recommendedName>
        <fullName evidence="2">Cadherin domain-containing protein</fullName>
    </recommendedName>
</protein>
<dbReference type="InterPro" id="IPR002126">
    <property type="entry name" value="Cadherin-like_dom"/>
</dbReference>
<dbReference type="GO" id="GO:0007156">
    <property type="term" value="P:homophilic cell adhesion via plasma membrane adhesion molecules"/>
    <property type="evidence" value="ECO:0007669"/>
    <property type="project" value="InterPro"/>
</dbReference>
<evidence type="ECO:0000256" key="1">
    <source>
        <dbReference type="SAM" id="Phobius"/>
    </source>
</evidence>
<keyword evidence="1" id="KW-1133">Transmembrane helix</keyword>
<dbReference type="PROSITE" id="PS50268">
    <property type="entry name" value="CADHERIN_2"/>
    <property type="match status" value="1"/>
</dbReference>
<evidence type="ECO:0000259" key="2">
    <source>
        <dbReference type="PROSITE" id="PS50268"/>
    </source>
</evidence>